<dbReference type="InterPro" id="IPR013974">
    <property type="entry name" value="SAF"/>
</dbReference>
<evidence type="ECO:0000313" key="4">
    <source>
        <dbReference type="Proteomes" id="UP000675409"/>
    </source>
</evidence>
<dbReference type="RefSeq" id="WP_201844666.1">
    <property type="nucleotide sequence ID" value="NZ_JABBYC010000001.1"/>
</dbReference>
<keyword evidence="1" id="KW-0732">Signal</keyword>
<dbReference type="Proteomes" id="UP000675409">
    <property type="component" value="Unassembled WGS sequence"/>
</dbReference>
<proteinExistence type="predicted"/>
<feature type="chain" id="PRO_5045087983" description="SAF domain-containing protein" evidence="1">
    <location>
        <begin position="20"/>
        <end position="208"/>
    </location>
</feature>
<dbReference type="CDD" id="cd11614">
    <property type="entry name" value="SAF_CpaB_FlgA_like"/>
    <property type="match status" value="1"/>
</dbReference>
<comment type="caution">
    <text evidence="3">The sequence shown here is derived from an EMBL/GenBank/DDBJ whole genome shotgun (WGS) entry which is preliminary data.</text>
</comment>
<evidence type="ECO:0000259" key="2">
    <source>
        <dbReference type="SMART" id="SM00858"/>
    </source>
</evidence>
<keyword evidence="4" id="KW-1185">Reference proteome</keyword>
<reference evidence="3 4" key="1">
    <citation type="journal article" date="2021" name="Arch. Microbiol.">
        <title>Myceligenerans indicum sp. nov., an actinobacterium isolated from mangrove sediment of Sundarbans, India.</title>
        <authorList>
            <person name="Asha K."/>
            <person name="Bhadury P."/>
        </authorList>
    </citation>
    <scope>NUCLEOTIDE SEQUENCE [LARGE SCALE GENOMIC DNA]</scope>
    <source>
        <strain evidence="3 4">I2</strain>
    </source>
</reference>
<feature type="domain" description="SAF" evidence="2">
    <location>
        <begin position="27"/>
        <end position="90"/>
    </location>
</feature>
<dbReference type="Pfam" id="PF08666">
    <property type="entry name" value="SAF"/>
    <property type="match status" value="1"/>
</dbReference>
<evidence type="ECO:0000313" key="3">
    <source>
        <dbReference type="EMBL" id="MBL0884842.1"/>
    </source>
</evidence>
<sequence length="208" mass="20535">MIALSVACICVGGLASAWAWTATSNTNQVLTVRETVYRGEVIAEDDLVPVRLGVDPAIQAYPAERIGEVVGRAAQLDIAAGSVVTPGQLSDAAVPGPGMSVVGVSLAAGLLPADQITLGDKVRVVTTANDPAAGTSAPEGSATAVDGVVRGLLDDTVTGNTLVNVEVSADQAVRVASAAAAGHVALVLEYQAPAGAGPAGQGEAGTED</sequence>
<protein>
    <recommendedName>
        <fullName evidence="2">SAF domain-containing protein</fullName>
    </recommendedName>
</protein>
<dbReference type="EMBL" id="JABBYC010000001">
    <property type="protein sequence ID" value="MBL0884842.1"/>
    <property type="molecule type" value="Genomic_DNA"/>
</dbReference>
<gene>
    <name evidence="3" type="ORF">HGK34_00855</name>
</gene>
<feature type="signal peptide" evidence="1">
    <location>
        <begin position="1"/>
        <end position="19"/>
    </location>
</feature>
<organism evidence="3 4">
    <name type="scientific">Myceligenerans indicum</name>
    <dbReference type="NCBI Taxonomy" id="2593663"/>
    <lineage>
        <taxon>Bacteria</taxon>
        <taxon>Bacillati</taxon>
        <taxon>Actinomycetota</taxon>
        <taxon>Actinomycetes</taxon>
        <taxon>Micrococcales</taxon>
        <taxon>Promicromonosporaceae</taxon>
        <taxon>Myceligenerans</taxon>
    </lineage>
</organism>
<name>A0ABS1LF02_9MICO</name>
<dbReference type="SMART" id="SM00858">
    <property type="entry name" value="SAF"/>
    <property type="match status" value="1"/>
</dbReference>
<evidence type="ECO:0000256" key="1">
    <source>
        <dbReference type="SAM" id="SignalP"/>
    </source>
</evidence>
<accession>A0ABS1LF02</accession>